<reference evidence="4" key="1">
    <citation type="submission" date="2016-10" db="EMBL/GenBank/DDBJ databases">
        <authorList>
            <person name="Varghese N."/>
            <person name="Submissions S."/>
        </authorList>
    </citation>
    <scope>NUCLEOTIDE SEQUENCE [LARGE SCALE GENOMIC DNA]</scope>
    <source>
        <strain evidence="4">XJ109</strain>
    </source>
</reference>
<organism evidence="3 4">
    <name type="scientific">Algoriella xinjiangensis</name>
    <dbReference type="NCBI Taxonomy" id="684065"/>
    <lineage>
        <taxon>Bacteria</taxon>
        <taxon>Pseudomonadati</taxon>
        <taxon>Bacteroidota</taxon>
        <taxon>Flavobacteriia</taxon>
        <taxon>Flavobacteriales</taxon>
        <taxon>Weeksellaceae</taxon>
        <taxon>Algoriella</taxon>
    </lineage>
</organism>
<dbReference type="STRING" id="684065.SAMN05421738_10292"/>
<dbReference type="Proteomes" id="UP000199149">
    <property type="component" value="Unassembled WGS sequence"/>
</dbReference>
<dbReference type="GO" id="GO:0046872">
    <property type="term" value="F:metal ion binding"/>
    <property type="evidence" value="ECO:0007669"/>
    <property type="project" value="InterPro"/>
</dbReference>
<accession>A0A1I4T859</accession>
<keyword evidence="1" id="KW-0547">Nucleotide-binding</keyword>
<keyword evidence="1" id="KW-0067">ATP-binding</keyword>
<evidence type="ECO:0000256" key="1">
    <source>
        <dbReference type="PROSITE-ProRule" id="PRU00409"/>
    </source>
</evidence>
<evidence type="ECO:0000259" key="2">
    <source>
        <dbReference type="PROSITE" id="PS50975"/>
    </source>
</evidence>
<gene>
    <name evidence="3" type="ORF">SAMN05421738_10292</name>
</gene>
<sequence length="328" mass="38638">MNPKLTKWTRYEFWSFWLFYGPLTPWYIYKILKAGAPAYFCAANPGIKWGGFMNYPKINLLNQIEEKYKPKTVFFEEFTTQKIPFEFPFIAKPNIGERGIGVELIRNETDWETYIKQNNRDLILQEYFDSKFEFGVFYVRLPNEENGKIISITTKEFLAFVGDGKSTFKELINQNLRAFYRKDYLFERYKDELSTVLANGEQKLVEPIGNHSRGTIFLDGSHLKTIQLEKTIDEIAKKIDGFFYGRIDLKAKNLEYFQNGNFVILEINGANSEATHIYDPSYNLLKAYKEVLKHLDYQHKIAVQNNKIGIKWTDWKLLAKEIMARYTT</sequence>
<dbReference type="AlphaFoldDB" id="A0A1I4T859"/>
<name>A0A1I4T859_9FLAO</name>
<protein>
    <recommendedName>
        <fullName evidence="2">ATP-grasp domain-containing protein</fullName>
    </recommendedName>
</protein>
<evidence type="ECO:0000313" key="3">
    <source>
        <dbReference type="EMBL" id="SFM72757.1"/>
    </source>
</evidence>
<dbReference type="InterPro" id="IPR011761">
    <property type="entry name" value="ATP-grasp"/>
</dbReference>
<dbReference type="OrthoDB" id="9775266at2"/>
<keyword evidence="4" id="KW-1185">Reference proteome</keyword>
<dbReference type="GO" id="GO:0005524">
    <property type="term" value="F:ATP binding"/>
    <property type="evidence" value="ECO:0007669"/>
    <property type="project" value="UniProtKB-UniRule"/>
</dbReference>
<dbReference type="PROSITE" id="PS50975">
    <property type="entry name" value="ATP_GRASP"/>
    <property type="match status" value="1"/>
</dbReference>
<dbReference type="SUPFAM" id="SSF56059">
    <property type="entry name" value="Glutathione synthetase ATP-binding domain-like"/>
    <property type="match status" value="1"/>
</dbReference>
<evidence type="ECO:0000313" key="4">
    <source>
        <dbReference type="Proteomes" id="UP000199149"/>
    </source>
</evidence>
<dbReference type="RefSeq" id="WP_092906055.1">
    <property type="nucleotide sequence ID" value="NZ_FOUZ01000002.1"/>
</dbReference>
<dbReference type="EMBL" id="FOUZ01000002">
    <property type="protein sequence ID" value="SFM72757.1"/>
    <property type="molecule type" value="Genomic_DNA"/>
</dbReference>
<feature type="domain" description="ATP-grasp" evidence="2">
    <location>
        <begin position="58"/>
        <end position="293"/>
    </location>
</feature>
<proteinExistence type="predicted"/>